<dbReference type="InterPro" id="IPR051692">
    <property type="entry name" value="OMP-like"/>
</dbReference>
<accession>A0A1T5FCL0</accession>
<dbReference type="Pfam" id="PF13505">
    <property type="entry name" value="OMP_b-brl"/>
    <property type="match status" value="1"/>
</dbReference>
<keyword evidence="7" id="KW-1185">Reference proteome</keyword>
<dbReference type="InterPro" id="IPR036709">
    <property type="entry name" value="Autotransporte_beta_dom_sf"/>
</dbReference>
<evidence type="ECO:0000259" key="5">
    <source>
        <dbReference type="Pfam" id="PF13505"/>
    </source>
</evidence>
<name>A0A1T5FCL0_9SPHN</name>
<feature type="chain" id="PRO_5011962019" evidence="4">
    <location>
        <begin position="21"/>
        <end position="273"/>
    </location>
</feature>
<evidence type="ECO:0000256" key="2">
    <source>
        <dbReference type="ARBA" id="ARBA00022729"/>
    </source>
</evidence>
<organism evidence="6 7">
    <name type="scientific">Rhizorhabdus histidinilytica</name>
    <dbReference type="NCBI Taxonomy" id="439228"/>
    <lineage>
        <taxon>Bacteria</taxon>
        <taxon>Pseudomonadati</taxon>
        <taxon>Pseudomonadota</taxon>
        <taxon>Alphaproteobacteria</taxon>
        <taxon>Sphingomonadales</taxon>
        <taxon>Sphingomonadaceae</taxon>
        <taxon>Rhizorhabdus</taxon>
    </lineage>
</organism>
<dbReference type="PANTHER" id="PTHR34001">
    <property type="entry name" value="BLL7405 PROTEIN"/>
    <property type="match status" value="1"/>
</dbReference>
<proteinExistence type="predicted"/>
<keyword evidence="2 4" id="KW-0732">Signal</keyword>
<reference evidence="7" key="1">
    <citation type="submission" date="2017-02" db="EMBL/GenBank/DDBJ databases">
        <authorList>
            <person name="Varghese N."/>
            <person name="Submissions S."/>
        </authorList>
    </citation>
    <scope>NUCLEOTIDE SEQUENCE [LARGE SCALE GENOMIC DNA]</scope>
    <source>
        <strain evidence="7">UM2</strain>
    </source>
</reference>
<dbReference type="SUPFAM" id="SSF103515">
    <property type="entry name" value="Autotransporter"/>
    <property type="match status" value="1"/>
</dbReference>
<keyword evidence="3" id="KW-0472">Membrane</keyword>
<dbReference type="Gene3D" id="2.40.160.20">
    <property type="match status" value="1"/>
</dbReference>
<feature type="signal peptide" evidence="4">
    <location>
        <begin position="1"/>
        <end position="20"/>
    </location>
</feature>
<dbReference type="OrthoDB" id="9815357at2"/>
<evidence type="ECO:0000256" key="1">
    <source>
        <dbReference type="ARBA" id="ARBA00004370"/>
    </source>
</evidence>
<gene>
    <name evidence="6" type="ORF">SAMN06295920_10958</name>
</gene>
<dbReference type="PANTHER" id="PTHR34001:SF3">
    <property type="entry name" value="BLL7405 PROTEIN"/>
    <property type="match status" value="1"/>
</dbReference>
<evidence type="ECO:0000256" key="3">
    <source>
        <dbReference type="ARBA" id="ARBA00023136"/>
    </source>
</evidence>
<evidence type="ECO:0000313" key="6">
    <source>
        <dbReference type="EMBL" id="SKB93892.1"/>
    </source>
</evidence>
<dbReference type="Proteomes" id="UP000189818">
    <property type="component" value="Unassembled WGS sequence"/>
</dbReference>
<dbReference type="EMBL" id="FUYM01000009">
    <property type="protein sequence ID" value="SKB93892.1"/>
    <property type="molecule type" value="Genomic_DNA"/>
</dbReference>
<protein>
    <submittedName>
        <fullName evidence="6">Outer membrane immunogenic protein</fullName>
    </submittedName>
</protein>
<dbReference type="AlphaFoldDB" id="A0A1T5FCL0"/>
<dbReference type="RefSeq" id="WP_079649657.1">
    <property type="nucleotide sequence ID" value="NZ_FUYM01000009.1"/>
</dbReference>
<evidence type="ECO:0000313" key="7">
    <source>
        <dbReference type="Proteomes" id="UP000189818"/>
    </source>
</evidence>
<evidence type="ECO:0000256" key="4">
    <source>
        <dbReference type="SAM" id="SignalP"/>
    </source>
</evidence>
<sequence length="273" mass="28507">MRVLISTTAAIALAAMSAGAASAQSPSSNWTGFYVGGQLGYAWQPRDGDEQVLFDRNLDGTFGDAFPNFAPGSCGGAPTSASPTTGCAKDNDGTTWKVHAGYDYQFGETSGPVVGAVVEYGKTYLYDNVTAFSTTPAVYKMQAKVRSGGALRARGGYSFDTGTLIYGTGGLAYGKIRNSFSTSNGVNSFTVDGASKDAWGYNYGGGIEQKVGRFSVGALYLFTSLKNNDSTVRASGGPAGGPFTAQNASGTDFKRSFSKFGYHSLLATVSYHF</sequence>
<comment type="subcellular location">
    <subcellularLocation>
        <location evidence="1">Membrane</location>
    </subcellularLocation>
</comment>
<dbReference type="STRING" id="439228.SAMN06295920_10958"/>
<feature type="domain" description="Outer membrane protein beta-barrel" evidence="5">
    <location>
        <begin position="12"/>
        <end position="235"/>
    </location>
</feature>
<dbReference type="InterPro" id="IPR027385">
    <property type="entry name" value="Beta-barrel_OMP"/>
</dbReference>